<comment type="caution">
    <text evidence="1">The sequence shown here is derived from an EMBL/GenBank/DDBJ whole genome shotgun (WGS) entry which is preliminary data.</text>
</comment>
<evidence type="ECO:0000313" key="1">
    <source>
        <dbReference type="EMBL" id="CAK9041691.1"/>
    </source>
</evidence>
<proteinExistence type="predicted"/>
<dbReference type="EMBL" id="CAXAMM010017691">
    <property type="protein sequence ID" value="CAK9041691.1"/>
    <property type="molecule type" value="Genomic_DNA"/>
</dbReference>
<sequence>MAAEGSSGSGQHVAKKCLANPKMEGLAMSAICRPVHGGYPQPTNWSAWPWCTDSLSHKLFCGRGVCEDVDLQDGARHSKRTWLQTQITEAGACDNEPKRRCMFKVVTNPPRKRSWELASLES</sequence>
<name>A0ABP0LSH1_9DINO</name>
<protein>
    <submittedName>
        <fullName evidence="1">Uncharacterized protein</fullName>
    </submittedName>
</protein>
<keyword evidence="2" id="KW-1185">Reference proteome</keyword>
<evidence type="ECO:0000313" key="2">
    <source>
        <dbReference type="Proteomes" id="UP001642464"/>
    </source>
</evidence>
<accession>A0ABP0LSH1</accession>
<reference evidence="1 2" key="1">
    <citation type="submission" date="2024-02" db="EMBL/GenBank/DDBJ databases">
        <authorList>
            <person name="Chen Y."/>
            <person name="Shah S."/>
            <person name="Dougan E. K."/>
            <person name="Thang M."/>
            <person name="Chan C."/>
        </authorList>
    </citation>
    <scope>NUCLEOTIDE SEQUENCE [LARGE SCALE GENOMIC DNA]</scope>
</reference>
<gene>
    <name evidence="1" type="ORF">SCF082_LOCUS24050</name>
</gene>
<dbReference type="Proteomes" id="UP001642464">
    <property type="component" value="Unassembled WGS sequence"/>
</dbReference>
<organism evidence="1 2">
    <name type="scientific">Durusdinium trenchii</name>
    <dbReference type="NCBI Taxonomy" id="1381693"/>
    <lineage>
        <taxon>Eukaryota</taxon>
        <taxon>Sar</taxon>
        <taxon>Alveolata</taxon>
        <taxon>Dinophyceae</taxon>
        <taxon>Suessiales</taxon>
        <taxon>Symbiodiniaceae</taxon>
        <taxon>Durusdinium</taxon>
    </lineage>
</organism>